<dbReference type="Proteomes" id="UP000273022">
    <property type="component" value="Unassembled WGS sequence"/>
</dbReference>
<organism evidence="1 2">
    <name type="scientific">Parashewanella spongiae</name>
    <dbReference type="NCBI Taxonomy" id="342950"/>
    <lineage>
        <taxon>Bacteria</taxon>
        <taxon>Pseudomonadati</taxon>
        <taxon>Pseudomonadota</taxon>
        <taxon>Gammaproteobacteria</taxon>
        <taxon>Alteromonadales</taxon>
        <taxon>Shewanellaceae</taxon>
        <taxon>Parashewanella</taxon>
    </lineage>
</organism>
<dbReference type="EMBL" id="QYYH01000091">
    <property type="protein sequence ID" value="RJY10953.1"/>
    <property type="molecule type" value="Genomic_DNA"/>
</dbReference>
<keyword evidence="2" id="KW-1185">Reference proteome</keyword>
<comment type="caution">
    <text evidence="1">The sequence shown here is derived from an EMBL/GenBank/DDBJ whole genome shotgun (WGS) entry which is preliminary data.</text>
</comment>
<dbReference type="RefSeq" id="WP_121854201.1">
    <property type="nucleotide sequence ID" value="NZ_CP037952.1"/>
</dbReference>
<accession>A0A3A6TJG8</accession>
<protein>
    <submittedName>
        <fullName evidence="1">Uncharacterized protein</fullName>
    </submittedName>
</protein>
<gene>
    <name evidence="1" type="ORF">D5R81_13685</name>
</gene>
<dbReference type="OrthoDB" id="9792021at2"/>
<proteinExistence type="predicted"/>
<name>A0A3A6TJG8_9GAMM</name>
<dbReference type="AlphaFoldDB" id="A0A3A6TJG8"/>
<reference evidence="1 2" key="1">
    <citation type="submission" date="2018-09" db="EMBL/GenBank/DDBJ databases">
        <title>Phylogeny of the Shewanellaceae, and recommendation for two new genera, Pseudoshewanella and Parashewanella.</title>
        <authorList>
            <person name="Wang G."/>
        </authorList>
    </citation>
    <scope>NUCLEOTIDE SEQUENCE [LARGE SCALE GENOMIC DNA]</scope>
    <source>
        <strain evidence="1 2">KCTC 22492</strain>
    </source>
</reference>
<sequence>MVPGTEDTQLIEVIGKITAHGYSLKKNKSTLEVGRNYKQVVEKLGADLLIDCVDVLCGYQPLDFYWRSWANYNSRVADDDDDNTRFLVARQSTDKGDVYFQWIITDVYDSEIGIEQTIIEPEALLLDQVSVNRDILIQTEQTVLEAEKEDIEGSLDHPVMSRYQGAYITDYQQREFEKVYIPTEVAINDVTPTITVEGKGTTIGYNLSNR</sequence>
<evidence type="ECO:0000313" key="2">
    <source>
        <dbReference type="Proteomes" id="UP000273022"/>
    </source>
</evidence>
<evidence type="ECO:0000313" key="1">
    <source>
        <dbReference type="EMBL" id="RJY10953.1"/>
    </source>
</evidence>